<dbReference type="InParanoid" id="B7P8W5"/>
<keyword evidence="4" id="KW-1185">Reference proteome</keyword>
<evidence type="ECO:0000256" key="1">
    <source>
        <dbReference type="SAM" id="MobiDB-lite"/>
    </source>
</evidence>
<accession>B7P8W5</accession>
<feature type="compositionally biased region" description="Polar residues" evidence="1">
    <location>
        <begin position="107"/>
        <end position="117"/>
    </location>
</feature>
<dbReference type="VEuPathDB" id="VectorBase:ISCW003130"/>
<feature type="region of interest" description="Disordered" evidence="1">
    <location>
        <begin position="87"/>
        <end position="135"/>
    </location>
</feature>
<dbReference type="EMBL" id="ABJB010861680">
    <property type="status" value="NOT_ANNOTATED_CDS"/>
    <property type="molecule type" value="Genomic_DNA"/>
</dbReference>
<dbReference type="VEuPathDB" id="VectorBase:ISCP_027703"/>
<proteinExistence type="predicted"/>
<evidence type="ECO:0000313" key="4">
    <source>
        <dbReference type="Proteomes" id="UP000001555"/>
    </source>
</evidence>
<reference evidence="3" key="2">
    <citation type="submission" date="2020-05" db="UniProtKB">
        <authorList>
            <consortium name="EnsemblMetazoa"/>
        </authorList>
    </citation>
    <scope>IDENTIFICATION</scope>
    <source>
        <strain evidence="3">wikel</strain>
    </source>
</reference>
<name>B7P8W5_IXOSC</name>
<organism>
    <name type="scientific">Ixodes scapularis</name>
    <name type="common">Black-legged tick</name>
    <name type="synonym">Deer tick</name>
    <dbReference type="NCBI Taxonomy" id="6945"/>
    <lineage>
        <taxon>Eukaryota</taxon>
        <taxon>Metazoa</taxon>
        <taxon>Ecdysozoa</taxon>
        <taxon>Arthropoda</taxon>
        <taxon>Chelicerata</taxon>
        <taxon>Arachnida</taxon>
        <taxon>Acari</taxon>
        <taxon>Parasitiformes</taxon>
        <taxon>Ixodida</taxon>
        <taxon>Ixodoidea</taxon>
        <taxon>Ixodidae</taxon>
        <taxon>Ixodinae</taxon>
        <taxon>Ixodes</taxon>
    </lineage>
</organism>
<sequence length="162" mass="17931">MALRVGALLYDVMRDHALLEVGPLLPLHTRSVTVRTKAGDTLSADSLPCLVPDDLVHGTRTPKSVDRVEENHSELSDIVEELEDEMLENGEQPQQMQHGQPVAMHQQPPQVQGSQMHGSGRREKRNSAGQLIIEPDDALSDKEIYPYYRGPSIPAVVISNHT</sequence>
<dbReference type="EMBL" id="ABJB010471273">
    <property type="status" value="NOT_ANNOTATED_CDS"/>
    <property type="molecule type" value="Genomic_DNA"/>
</dbReference>
<dbReference type="AlphaFoldDB" id="B7P8W5"/>
<protein>
    <submittedName>
        <fullName evidence="2 3">Uncharacterized protein</fullName>
    </submittedName>
</protein>
<dbReference type="EMBL" id="ABJB010089407">
    <property type="status" value="NOT_ANNOTATED_CDS"/>
    <property type="molecule type" value="Genomic_DNA"/>
</dbReference>
<reference evidence="2 4" key="1">
    <citation type="submission" date="2008-03" db="EMBL/GenBank/DDBJ databases">
        <title>Annotation of Ixodes scapularis.</title>
        <authorList>
            <consortium name="Ixodes scapularis Genome Project Consortium"/>
            <person name="Caler E."/>
            <person name="Hannick L.I."/>
            <person name="Bidwell S."/>
            <person name="Joardar V."/>
            <person name="Thiagarajan M."/>
            <person name="Amedeo P."/>
            <person name="Galinsky K.J."/>
            <person name="Schobel S."/>
            <person name="Inman J."/>
            <person name="Hostetler J."/>
            <person name="Miller J."/>
            <person name="Hammond M."/>
            <person name="Megy K."/>
            <person name="Lawson D."/>
            <person name="Kodira C."/>
            <person name="Sutton G."/>
            <person name="Meyer J."/>
            <person name="Hill C.A."/>
            <person name="Birren B."/>
            <person name="Nene V."/>
            <person name="Collins F."/>
            <person name="Alarcon-Chaidez F."/>
            <person name="Wikel S."/>
            <person name="Strausberg R."/>
        </authorList>
    </citation>
    <scope>NUCLEOTIDE SEQUENCE [LARGE SCALE GENOMIC DNA]</scope>
    <source>
        <strain evidence="4">Wikel</strain>
        <strain evidence="2">Wikel colony</strain>
    </source>
</reference>
<dbReference type="Proteomes" id="UP000001555">
    <property type="component" value="Unassembled WGS sequence"/>
</dbReference>
<dbReference type="HOGENOM" id="CLU_1637272_0_0_1"/>
<gene>
    <name evidence="2" type="ORF">IscW_ISCW003130</name>
</gene>
<dbReference type="PaxDb" id="6945-B7P8W5"/>
<dbReference type="EMBL" id="DS660802">
    <property type="protein sequence ID" value="EEC03037.1"/>
    <property type="molecule type" value="Genomic_DNA"/>
</dbReference>
<dbReference type="EnsemblMetazoa" id="ISCW003130-RA">
    <property type="protein sequence ID" value="ISCW003130-PA"/>
    <property type="gene ID" value="ISCW003130"/>
</dbReference>
<dbReference type="STRING" id="6945.B7P8W5"/>
<evidence type="ECO:0000313" key="2">
    <source>
        <dbReference type="EMBL" id="EEC03037.1"/>
    </source>
</evidence>
<evidence type="ECO:0000313" key="3">
    <source>
        <dbReference type="EnsemblMetazoa" id="ISCW003130-PA"/>
    </source>
</evidence>
<dbReference type="VEuPathDB" id="VectorBase:ISCI003130"/>
<dbReference type="OrthoDB" id="4158657at2759"/>